<keyword evidence="9" id="KW-1133">Transmembrane helix</keyword>
<keyword evidence="8" id="KW-0735">Signal-anchor</keyword>
<reference evidence="19" key="1">
    <citation type="journal article" date="2017" name="PLoS ONE">
        <title>The Agassiz's desert tortoise genome provides a resource for the conservation of a threatened species.</title>
        <authorList>
            <person name="Tollis M."/>
            <person name="DeNardo D.F."/>
            <person name="Cornelius J.A."/>
            <person name="Dolby G.A."/>
            <person name="Edwards T."/>
            <person name="Henen B.T."/>
            <person name="Karl A.E."/>
            <person name="Murphy R.W."/>
            <person name="Kusumi K."/>
        </authorList>
    </citation>
    <scope>NUCLEOTIDE SEQUENCE [LARGE SCALE GENOMIC DNA]</scope>
</reference>
<sequence>PTCSTCCLLTVALALLTLLALKAYMDWSLEQPEGLLPAEPAWPTTPDPLAEPLGDDPAGLPLQLNASLQRLRSTVPEADAYWNRQQHGLFRALEGGPANGTRGCGDGPAAAAEISDFASYPEQHRRFVLHAECRSFPLLVNQPHKCAGNRTFLLLAIKSVPGNFAARQAVRETWGREGEHGGRPVRTLFLMGAAHGQHQPDLRRLVAYESQAYGDVLVWDFEDTFFNLTLKDVLFLGWVLAHCPSARFVLKGDDDVFINTPRVLAYLGALPGRRAQALYMGQVMAHAAPFRQASSKYYIPESFYAGPYPAYAGGGGYIFSGRLAPALFLVAQHVALYPIDDVYAGLCFHALGVRAEAHPAFQTFDIAEKDRADPCAHRQLFLVHRRSPQQTLRLWRQLHDPQLKC</sequence>
<keyword evidence="12" id="KW-0325">Glycoprotein</keyword>
<keyword evidence="13" id="KW-0464">Manganese</keyword>
<keyword evidence="6" id="KW-0808">Transferase</keyword>
<dbReference type="GO" id="GO:0008532">
    <property type="term" value="F:N-acetyllactosaminide beta-1,3-N-acetylglucosaminyltransferase activity"/>
    <property type="evidence" value="ECO:0007669"/>
    <property type="project" value="UniProtKB-EC"/>
</dbReference>
<dbReference type="PANTHER" id="PTHR11214">
    <property type="entry name" value="BETA-1,3-N-ACETYLGLUCOSAMINYLTRANSFERASE"/>
    <property type="match status" value="1"/>
</dbReference>
<keyword evidence="10 16" id="KW-0333">Golgi apparatus</keyword>
<comment type="subcellular location">
    <subcellularLocation>
        <location evidence="2 16">Golgi apparatus membrane</location>
        <topology evidence="2 16">Single-pass type II membrane protein</topology>
    </subcellularLocation>
</comment>
<dbReference type="GO" id="GO:0006493">
    <property type="term" value="P:protein O-linked glycosylation"/>
    <property type="evidence" value="ECO:0007669"/>
    <property type="project" value="TreeGrafter"/>
</dbReference>
<evidence type="ECO:0000256" key="16">
    <source>
        <dbReference type="RuleBase" id="RU363063"/>
    </source>
</evidence>
<reference evidence="18" key="3">
    <citation type="submission" date="2025-09" db="UniProtKB">
        <authorList>
            <consortium name="Ensembl"/>
        </authorList>
    </citation>
    <scope>IDENTIFICATION</scope>
</reference>
<dbReference type="GO" id="GO:0016262">
    <property type="term" value="F:protein N-acetylglucosaminyltransferase activity"/>
    <property type="evidence" value="ECO:0007669"/>
    <property type="project" value="TreeGrafter"/>
</dbReference>
<evidence type="ECO:0000256" key="8">
    <source>
        <dbReference type="ARBA" id="ARBA00022968"/>
    </source>
</evidence>
<evidence type="ECO:0000256" key="1">
    <source>
        <dbReference type="ARBA" id="ARBA00001936"/>
    </source>
</evidence>
<evidence type="ECO:0000256" key="17">
    <source>
        <dbReference type="SAM" id="SignalP"/>
    </source>
</evidence>
<comment type="similarity">
    <text evidence="4 16">Belongs to the glycosyltransferase 31 family.</text>
</comment>
<evidence type="ECO:0000256" key="15">
    <source>
        <dbReference type="ARBA" id="ARBA00065824"/>
    </source>
</evidence>
<dbReference type="Proteomes" id="UP000291020">
    <property type="component" value="Unassembled WGS sequence"/>
</dbReference>
<evidence type="ECO:0000256" key="9">
    <source>
        <dbReference type="ARBA" id="ARBA00022989"/>
    </source>
</evidence>
<keyword evidence="17" id="KW-0732">Signal</keyword>
<dbReference type="EC" id="2.4.1.-" evidence="16"/>
<evidence type="ECO:0000313" key="18">
    <source>
        <dbReference type="Ensembl" id="ENSGAGP00000025417.1"/>
    </source>
</evidence>
<keyword evidence="11" id="KW-0472">Membrane</keyword>
<dbReference type="AlphaFoldDB" id="A0A452ID22"/>
<dbReference type="FunFam" id="3.90.550.50:FF:000010">
    <property type="entry name" value="Hexosyltransferase"/>
    <property type="match status" value="1"/>
</dbReference>
<evidence type="ECO:0000256" key="5">
    <source>
        <dbReference type="ARBA" id="ARBA00022676"/>
    </source>
</evidence>
<comment type="pathway">
    <text evidence="3">Protein modification; protein glycosylation.</text>
</comment>
<proteinExistence type="inferred from homology"/>
<reference evidence="18" key="2">
    <citation type="submission" date="2025-08" db="UniProtKB">
        <authorList>
            <consortium name="Ensembl"/>
        </authorList>
    </citation>
    <scope>IDENTIFICATION</scope>
</reference>
<dbReference type="Gene3D" id="3.90.550.50">
    <property type="match status" value="1"/>
</dbReference>
<dbReference type="GO" id="GO:0030311">
    <property type="term" value="P:poly-N-acetyllactosamine biosynthetic process"/>
    <property type="evidence" value="ECO:0007669"/>
    <property type="project" value="TreeGrafter"/>
</dbReference>
<protein>
    <recommendedName>
        <fullName evidence="16">Hexosyltransferase</fullName>
        <ecNumber evidence="16">2.4.1.-</ecNumber>
    </recommendedName>
</protein>
<evidence type="ECO:0000313" key="19">
    <source>
        <dbReference type="Proteomes" id="UP000291020"/>
    </source>
</evidence>
<evidence type="ECO:0000256" key="14">
    <source>
        <dbReference type="ARBA" id="ARBA00050470"/>
    </source>
</evidence>
<dbReference type="STRING" id="38772.ENSGAGP00000025417"/>
<evidence type="ECO:0000256" key="6">
    <source>
        <dbReference type="ARBA" id="ARBA00022679"/>
    </source>
</evidence>
<dbReference type="Pfam" id="PF01762">
    <property type="entry name" value="Galactosyl_T"/>
    <property type="match status" value="1"/>
</dbReference>
<comment type="cofactor">
    <cofactor evidence="1">
        <name>Mn(2+)</name>
        <dbReference type="ChEBI" id="CHEBI:29035"/>
    </cofactor>
</comment>
<evidence type="ECO:0000256" key="7">
    <source>
        <dbReference type="ARBA" id="ARBA00022692"/>
    </source>
</evidence>
<evidence type="ECO:0000256" key="13">
    <source>
        <dbReference type="ARBA" id="ARBA00023211"/>
    </source>
</evidence>
<dbReference type="InterPro" id="IPR002659">
    <property type="entry name" value="Glyco_trans_31"/>
</dbReference>
<keyword evidence="19" id="KW-1185">Reference proteome</keyword>
<evidence type="ECO:0000256" key="2">
    <source>
        <dbReference type="ARBA" id="ARBA00004323"/>
    </source>
</evidence>
<comment type="subunit">
    <text evidence="15">Interacts with B3GNT8; this interaction greatly increases B3GNT2 catalytic activity, independently of B3GNT8 enzymatic activity.</text>
</comment>
<dbReference type="PANTHER" id="PTHR11214:SF87">
    <property type="entry name" value="UDP-GLCNAC:BETAGAL BETA-1,3-N-ACETYLGLUCOSAMINYLTRANSFERASE 8"/>
    <property type="match status" value="1"/>
</dbReference>
<evidence type="ECO:0000256" key="3">
    <source>
        <dbReference type="ARBA" id="ARBA00004922"/>
    </source>
</evidence>
<dbReference type="GO" id="GO:0000139">
    <property type="term" value="C:Golgi membrane"/>
    <property type="evidence" value="ECO:0007669"/>
    <property type="project" value="UniProtKB-SubCell"/>
</dbReference>
<name>A0A452ID22_9SAUR</name>
<keyword evidence="7" id="KW-0812">Transmembrane</keyword>
<accession>A0A452ID22</accession>
<evidence type="ECO:0000256" key="10">
    <source>
        <dbReference type="ARBA" id="ARBA00023034"/>
    </source>
</evidence>
<feature type="signal peptide" evidence="17">
    <location>
        <begin position="1"/>
        <end position="23"/>
    </location>
</feature>
<evidence type="ECO:0000256" key="12">
    <source>
        <dbReference type="ARBA" id="ARBA00023180"/>
    </source>
</evidence>
<comment type="catalytic activity">
    <reaction evidence="14">
        <text>a beta-D-galactosyl-(1-&gt;4)-N-acetyl-beta-D-glucosaminyl derivative + UDP-N-acetyl-alpha-D-glucosamine = an N-acetyl-beta-D-glucosaminyl-(1-&gt;3)-beta-D-galactosyl-(1-&gt;4)-N-acetyl-beta-D-glucosaminyl derivative + UDP + H(+)</text>
        <dbReference type="Rhea" id="RHEA:14389"/>
        <dbReference type="ChEBI" id="CHEBI:15378"/>
        <dbReference type="ChEBI" id="CHEBI:57705"/>
        <dbReference type="ChEBI" id="CHEBI:58223"/>
        <dbReference type="ChEBI" id="CHEBI:133507"/>
        <dbReference type="ChEBI" id="CHEBI:134090"/>
        <dbReference type="EC" id="2.4.1.149"/>
    </reaction>
</comment>
<evidence type="ECO:0000256" key="11">
    <source>
        <dbReference type="ARBA" id="ARBA00023136"/>
    </source>
</evidence>
<dbReference type="Ensembl" id="ENSGAGT00000028925.1">
    <property type="protein sequence ID" value="ENSGAGP00000025417.1"/>
    <property type="gene ID" value="ENSGAGG00000018584.1"/>
</dbReference>
<keyword evidence="5 16" id="KW-0328">Glycosyltransferase</keyword>
<feature type="chain" id="PRO_5019330115" description="Hexosyltransferase" evidence="17">
    <location>
        <begin position="24"/>
        <end position="405"/>
    </location>
</feature>
<evidence type="ECO:0000256" key="4">
    <source>
        <dbReference type="ARBA" id="ARBA00008661"/>
    </source>
</evidence>
<organism evidence="18 19">
    <name type="scientific">Gopherus agassizii</name>
    <name type="common">Agassiz's desert tortoise</name>
    <dbReference type="NCBI Taxonomy" id="38772"/>
    <lineage>
        <taxon>Eukaryota</taxon>
        <taxon>Metazoa</taxon>
        <taxon>Chordata</taxon>
        <taxon>Craniata</taxon>
        <taxon>Vertebrata</taxon>
        <taxon>Euteleostomi</taxon>
        <taxon>Archelosauria</taxon>
        <taxon>Testudinata</taxon>
        <taxon>Testudines</taxon>
        <taxon>Cryptodira</taxon>
        <taxon>Durocryptodira</taxon>
        <taxon>Testudinoidea</taxon>
        <taxon>Testudinidae</taxon>
        <taxon>Gopherus</taxon>
    </lineage>
</organism>